<proteinExistence type="predicted"/>
<protein>
    <submittedName>
        <fullName evidence="1">Uncharacterized protein</fullName>
    </submittedName>
</protein>
<organism evidence="1">
    <name type="scientific">Hemiselmis andersenii</name>
    <name type="common">Cryptophyte alga</name>
    <dbReference type="NCBI Taxonomy" id="464988"/>
    <lineage>
        <taxon>Eukaryota</taxon>
        <taxon>Cryptophyceae</taxon>
        <taxon>Cryptomonadales</taxon>
        <taxon>Hemiselmidaceae</taxon>
        <taxon>Hemiselmis</taxon>
    </lineage>
</organism>
<evidence type="ECO:0000313" key="1">
    <source>
        <dbReference type="EMBL" id="CAD8741020.1"/>
    </source>
</evidence>
<dbReference type="EMBL" id="HBFK01012481">
    <property type="protein sequence ID" value="CAD8741020.1"/>
    <property type="molecule type" value="Transcribed_RNA"/>
</dbReference>
<gene>
    <name evidence="1" type="ORF">HAND1043_LOCUS7512</name>
</gene>
<name>A0A6U4MI67_HEMAN</name>
<accession>A0A6U4MI67</accession>
<reference evidence="1" key="1">
    <citation type="submission" date="2021-01" db="EMBL/GenBank/DDBJ databases">
        <authorList>
            <person name="Corre E."/>
            <person name="Pelletier E."/>
            <person name="Niang G."/>
            <person name="Scheremetjew M."/>
            <person name="Finn R."/>
            <person name="Kale V."/>
            <person name="Holt S."/>
            <person name="Cochrane G."/>
            <person name="Meng A."/>
            <person name="Brown T."/>
            <person name="Cohen L."/>
        </authorList>
    </citation>
    <scope>NUCLEOTIDE SEQUENCE</scope>
    <source>
        <strain evidence="1">CCMP441</strain>
    </source>
</reference>
<sequence>MRSELADPGAPSDERFLEDVSTALRHVSNALINGHESCAAALKADLADAPKARKEAVLECLDYLRLRVSVPRDMSYPAARQLRAHIQWVMDAVQA</sequence>
<dbReference type="AlphaFoldDB" id="A0A6U4MI67"/>